<gene>
    <name evidence="2" type="ORF">MBMO_EB0-39H12.0067</name>
</gene>
<accession>A4GHY0</accession>
<dbReference type="Gene3D" id="3.90.1300.10">
    <property type="entry name" value="Amidase signature (AS) domain"/>
    <property type="match status" value="1"/>
</dbReference>
<name>A4GHY0_9BACT</name>
<dbReference type="Pfam" id="PF01425">
    <property type="entry name" value="Amidase"/>
    <property type="match status" value="1"/>
</dbReference>
<dbReference type="InterPro" id="IPR023631">
    <property type="entry name" value="Amidase_dom"/>
</dbReference>
<protein>
    <submittedName>
        <fullName evidence="2">Amidase</fullName>
    </submittedName>
</protein>
<evidence type="ECO:0000313" key="2">
    <source>
        <dbReference type="EMBL" id="ABL97691.1"/>
    </source>
</evidence>
<proteinExistence type="predicted"/>
<dbReference type="EMBL" id="EF089399">
    <property type="protein sequence ID" value="ABL97691.1"/>
    <property type="molecule type" value="Genomic_DNA"/>
</dbReference>
<feature type="domain" description="Amidase" evidence="1">
    <location>
        <begin position="25"/>
        <end position="441"/>
    </location>
</feature>
<reference evidence="2" key="1">
    <citation type="journal article" date="2007" name="Environ. Microbiol.">
        <title>Proteorhodopsin photosystem gene clusters exhibit co-evolutionary trends and shared ancestry among diverse marine microbial phyla.</title>
        <authorList>
            <person name="McCarren J."/>
            <person name="Delong E.F."/>
        </authorList>
    </citation>
    <scope>NUCLEOTIDE SEQUENCE</scope>
</reference>
<evidence type="ECO:0000259" key="1">
    <source>
        <dbReference type="Pfam" id="PF01425"/>
    </source>
</evidence>
<dbReference type="GO" id="GO:0012505">
    <property type="term" value="C:endomembrane system"/>
    <property type="evidence" value="ECO:0007669"/>
    <property type="project" value="TreeGrafter"/>
</dbReference>
<dbReference type="PANTHER" id="PTHR43372">
    <property type="entry name" value="FATTY-ACID AMIDE HYDROLASE"/>
    <property type="match status" value="1"/>
</dbReference>
<dbReference type="SUPFAM" id="SSF75304">
    <property type="entry name" value="Amidase signature (AS) enzymes"/>
    <property type="match status" value="1"/>
</dbReference>
<dbReference type="PROSITE" id="PS00571">
    <property type="entry name" value="AMIDASES"/>
    <property type="match status" value="1"/>
</dbReference>
<organism evidence="2">
    <name type="scientific">uncultured marine bacterium EB0_39H12</name>
    <dbReference type="NCBI Taxonomy" id="415437"/>
    <lineage>
        <taxon>Bacteria</taxon>
        <taxon>environmental samples</taxon>
    </lineage>
</organism>
<dbReference type="AlphaFoldDB" id="A4GHY0"/>
<dbReference type="InterPro" id="IPR036928">
    <property type="entry name" value="AS_sf"/>
</dbReference>
<dbReference type="InterPro" id="IPR052739">
    <property type="entry name" value="FAAH2"/>
</dbReference>
<dbReference type="InterPro" id="IPR020556">
    <property type="entry name" value="Amidase_CS"/>
</dbReference>
<dbReference type="PANTHER" id="PTHR43372:SF4">
    <property type="entry name" value="FATTY-ACID AMIDE HYDROLASE 2"/>
    <property type="match status" value="1"/>
</dbReference>
<sequence length="461" mass="50310">MNELNQKSASELANLIQNKEVSSKEVVQAHLDRIHEVNPEINAVTVVLEESALEMAEKADSSGADTKDRPFHGVPITIKENIDFVGTPTTNGLPLLAESMPPRNTPLVDRMLNAGAIPIGRTNMPEMGMRLDTDNPLRGRTFNPWNKAVTPGGSSGGEGAAIASGMSPFGIGNDIGGSLRNPAYCCGITSIKPSIGRIPFVRTIAPFEDMGISSAFLSDGPMARSVKDLRMGLSVMSGRHIDDPQSIDSPLIGDFPDKPRAALVKQVSDIQLPEATLREIDKAAEVLISEGWQVEEVEAPEVERVYEIWGAILNQGLIEVLPEEIFKPETVAYLKRTNEANLIDMTLDQALLERRRLRRLWSAFLTEYTVCIGPTWSNLQWPIDTDLDPVKGDEVLRESFMFIAPGNCLGIPSVALPMGVSNGLPTGIQVYSELYREDLCLNAAELIQEHVPCPAPIDPVR</sequence>